<evidence type="ECO:0000256" key="5">
    <source>
        <dbReference type="SAM" id="MobiDB-lite"/>
    </source>
</evidence>
<dbReference type="AlphaFoldDB" id="A0A409Y4Z0"/>
<dbReference type="EMBL" id="NHYE01001149">
    <property type="protein sequence ID" value="PPQ98059.1"/>
    <property type="molecule type" value="Genomic_DNA"/>
</dbReference>
<evidence type="ECO:0000256" key="2">
    <source>
        <dbReference type="ARBA" id="ARBA00022771"/>
    </source>
</evidence>
<reference evidence="7 8" key="1">
    <citation type="journal article" date="2018" name="Evol. Lett.">
        <title>Horizontal gene cluster transfer increased hallucinogenic mushroom diversity.</title>
        <authorList>
            <person name="Reynolds H.T."/>
            <person name="Vijayakumar V."/>
            <person name="Gluck-Thaler E."/>
            <person name="Korotkin H.B."/>
            <person name="Matheny P.B."/>
            <person name="Slot J.C."/>
        </authorList>
    </citation>
    <scope>NUCLEOTIDE SEQUENCE [LARGE SCALE GENOMIC DNA]</scope>
    <source>
        <strain evidence="7 8">SRW20</strain>
    </source>
</reference>
<evidence type="ECO:0000313" key="7">
    <source>
        <dbReference type="EMBL" id="PPQ98059.1"/>
    </source>
</evidence>
<feature type="domain" description="MYND-type" evidence="6">
    <location>
        <begin position="348"/>
        <end position="389"/>
    </location>
</feature>
<protein>
    <recommendedName>
        <fullName evidence="6">MYND-type domain-containing protein</fullName>
    </recommendedName>
</protein>
<dbReference type="Pfam" id="PF01753">
    <property type="entry name" value="zf-MYND"/>
    <property type="match status" value="1"/>
</dbReference>
<name>A0A409Y4Z0_9AGAR</name>
<evidence type="ECO:0000256" key="3">
    <source>
        <dbReference type="ARBA" id="ARBA00022833"/>
    </source>
</evidence>
<evidence type="ECO:0000259" key="6">
    <source>
        <dbReference type="PROSITE" id="PS50865"/>
    </source>
</evidence>
<keyword evidence="2 4" id="KW-0863">Zinc-finger</keyword>
<keyword evidence="8" id="KW-1185">Reference proteome</keyword>
<dbReference type="Proteomes" id="UP000284706">
    <property type="component" value="Unassembled WGS sequence"/>
</dbReference>
<comment type="caution">
    <text evidence="7">The sequence shown here is derived from an EMBL/GenBank/DDBJ whole genome shotgun (WGS) entry which is preliminary data.</text>
</comment>
<dbReference type="STRING" id="231916.A0A409Y4Z0"/>
<organism evidence="7 8">
    <name type="scientific">Gymnopilus dilepis</name>
    <dbReference type="NCBI Taxonomy" id="231916"/>
    <lineage>
        <taxon>Eukaryota</taxon>
        <taxon>Fungi</taxon>
        <taxon>Dikarya</taxon>
        <taxon>Basidiomycota</taxon>
        <taxon>Agaricomycotina</taxon>
        <taxon>Agaricomycetes</taxon>
        <taxon>Agaricomycetidae</taxon>
        <taxon>Agaricales</taxon>
        <taxon>Agaricineae</taxon>
        <taxon>Hymenogastraceae</taxon>
        <taxon>Gymnopilus</taxon>
    </lineage>
</organism>
<proteinExistence type="predicted"/>
<dbReference type="InParanoid" id="A0A409Y4Z0"/>
<feature type="region of interest" description="Disordered" evidence="5">
    <location>
        <begin position="81"/>
        <end position="137"/>
    </location>
</feature>
<evidence type="ECO:0000256" key="4">
    <source>
        <dbReference type="PROSITE-ProRule" id="PRU00134"/>
    </source>
</evidence>
<dbReference type="PROSITE" id="PS01360">
    <property type="entry name" value="ZF_MYND_1"/>
    <property type="match status" value="1"/>
</dbReference>
<evidence type="ECO:0000256" key="1">
    <source>
        <dbReference type="ARBA" id="ARBA00022723"/>
    </source>
</evidence>
<dbReference type="Gene3D" id="6.10.140.2220">
    <property type="match status" value="1"/>
</dbReference>
<accession>A0A409Y4Z0</accession>
<dbReference type="PROSITE" id="PS50865">
    <property type="entry name" value="ZF_MYND_2"/>
    <property type="match status" value="1"/>
</dbReference>
<keyword evidence="1" id="KW-0479">Metal-binding</keyword>
<dbReference type="GO" id="GO:0008270">
    <property type="term" value="F:zinc ion binding"/>
    <property type="evidence" value="ECO:0007669"/>
    <property type="project" value="UniProtKB-KW"/>
</dbReference>
<dbReference type="InterPro" id="IPR002893">
    <property type="entry name" value="Znf_MYND"/>
</dbReference>
<dbReference type="SUPFAM" id="SSF144232">
    <property type="entry name" value="HIT/MYND zinc finger-like"/>
    <property type="match status" value="1"/>
</dbReference>
<feature type="compositionally biased region" description="Acidic residues" evidence="5">
    <location>
        <begin position="113"/>
        <end position="122"/>
    </location>
</feature>
<dbReference type="OrthoDB" id="432970at2759"/>
<sequence length="410" mass="45974">MGDTTSDVDLASLSLQETYEPTVLDLHDISLLLTYERGAYEPRFRYAKLREVAFDPPSEFETIRVLTPEWTDVRPGQERLGLVFDRVPPKSKGRTKAKNANQKGKAKAAQDDSNSDAEDSDPDLPTNMLPTPLSPRLRKLGLTSTQLETYYWQARNHDGCFRTVSLFQHFLDLFPPFTRLRIRTVTSTKDNTTGKAKEKPRTYTTLASPLIIEFHLLAQSTLTLSTVLPEGMSYISGAEPSTIHAVLGFSAPSPSAPSSPHEADTILDLAALQFGTAGRGSKGRGLFVLEPIENYIHRLDRFATGGNTFRDAKRSVRISDSAPDREWLKHVARKVKRRWEERDKIPWCGHCGAPPREGQDLKRCTKCRKVFYCDAEHQLAAWPFHKHFCVAEDGGDTTKGQDVDKKAETA</sequence>
<gene>
    <name evidence="7" type="ORF">CVT26_003285</name>
</gene>
<keyword evidence="3" id="KW-0862">Zinc</keyword>
<evidence type="ECO:0000313" key="8">
    <source>
        <dbReference type="Proteomes" id="UP000284706"/>
    </source>
</evidence>